<gene>
    <name evidence="2" type="ORF">AVDCRST_MAG42-2885</name>
</gene>
<organism evidence="2">
    <name type="scientific">uncultured Chthoniobacterales bacterium</name>
    <dbReference type="NCBI Taxonomy" id="1836801"/>
    <lineage>
        <taxon>Bacteria</taxon>
        <taxon>Pseudomonadati</taxon>
        <taxon>Verrucomicrobiota</taxon>
        <taxon>Spartobacteria</taxon>
        <taxon>Chthoniobacterales</taxon>
        <taxon>environmental samples</taxon>
    </lineage>
</organism>
<sequence>ARDRAKRRKRIFGKLSAAARPAHSSAGSSSHDRYCHPFAQPTIWRL</sequence>
<evidence type="ECO:0000256" key="1">
    <source>
        <dbReference type="SAM" id="MobiDB-lite"/>
    </source>
</evidence>
<feature type="non-terminal residue" evidence="2">
    <location>
        <position position="46"/>
    </location>
</feature>
<name>A0A6J4J136_9BACT</name>
<accession>A0A6J4J136</accession>
<proteinExistence type="predicted"/>
<dbReference type="EMBL" id="CADCTA010000103">
    <property type="protein sequence ID" value="CAA9264039.1"/>
    <property type="molecule type" value="Genomic_DNA"/>
</dbReference>
<feature type="compositionally biased region" description="Basic residues" evidence="1">
    <location>
        <begin position="1"/>
        <end position="12"/>
    </location>
</feature>
<reference evidence="2" key="1">
    <citation type="submission" date="2020-02" db="EMBL/GenBank/DDBJ databases">
        <authorList>
            <person name="Meier V. D."/>
        </authorList>
    </citation>
    <scope>NUCLEOTIDE SEQUENCE</scope>
    <source>
        <strain evidence="2">AVDCRST_MAG42</strain>
    </source>
</reference>
<dbReference type="AlphaFoldDB" id="A0A6J4J136"/>
<feature type="region of interest" description="Disordered" evidence="1">
    <location>
        <begin position="1"/>
        <end position="33"/>
    </location>
</feature>
<evidence type="ECO:0000313" key="2">
    <source>
        <dbReference type="EMBL" id="CAA9264039.1"/>
    </source>
</evidence>
<feature type="non-terminal residue" evidence="2">
    <location>
        <position position="1"/>
    </location>
</feature>
<protein>
    <submittedName>
        <fullName evidence="2">Uncharacterized protein</fullName>
    </submittedName>
</protein>